<keyword evidence="3" id="KW-1185">Reference proteome</keyword>
<protein>
    <submittedName>
        <fullName evidence="2">Uncharacterized protein</fullName>
    </submittedName>
</protein>
<evidence type="ECO:0000256" key="1">
    <source>
        <dbReference type="SAM" id="MobiDB-lite"/>
    </source>
</evidence>
<dbReference type="Pfam" id="PF06910">
    <property type="entry name" value="MEA1"/>
    <property type="match status" value="1"/>
</dbReference>
<feature type="compositionally biased region" description="Basic and acidic residues" evidence="1">
    <location>
        <begin position="93"/>
        <end position="114"/>
    </location>
</feature>
<reference evidence="2" key="1">
    <citation type="submission" date="2022-02" db="EMBL/GenBank/DDBJ databases">
        <authorList>
            <person name="Henning P.M."/>
            <person name="McCubbin A.G."/>
            <person name="Shore J.S."/>
        </authorList>
    </citation>
    <scope>NUCLEOTIDE SEQUENCE</scope>
    <source>
        <strain evidence="2">F60SS</strain>
        <tissue evidence="2">Leaves</tissue>
    </source>
</reference>
<gene>
    <name evidence="2" type="ORF">Tsubulata_000390</name>
</gene>
<feature type="region of interest" description="Disordered" evidence="1">
    <location>
        <begin position="1"/>
        <end position="119"/>
    </location>
</feature>
<accession>A0A9Q0FZK2</accession>
<dbReference type="OrthoDB" id="1933769at2759"/>
<dbReference type="AlphaFoldDB" id="A0A9Q0FZK2"/>
<evidence type="ECO:0000313" key="3">
    <source>
        <dbReference type="Proteomes" id="UP001141552"/>
    </source>
</evidence>
<proteinExistence type="predicted"/>
<organism evidence="2 3">
    <name type="scientific">Turnera subulata</name>
    <dbReference type="NCBI Taxonomy" id="218843"/>
    <lineage>
        <taxon>Eukaryota</taxon>
        <taxon>Viridiplantae</taxon>
        <taxon>Streptophyta</taxon>
        <taxon>Embryophyta</taxon>
        <taxon>Tracheophyta</taxon>
        <taxon>Spermatophyta</taxon>
        <taxon>Magnoliopsida</taxon>
        <taxon>eudicotyledons</taxon>
        <taxon>Gunneridae</taxon>
        <taxon>Pentapetalae</taxon>
        <taxon>rosids</taxon>
        <taxon>fabids</taxon>
        <taxon>Malpighiales</taxon>
        <taxon>Passifloraceae</taxon>
        <taxon>Turnera</taxon>
    </lineage>
</organism>
<dbReference type="Proteomes" id="UP001141552">
    <property type="component" value="Unassembled WGS sequence"/>
</dbReference>
<dbReference type="PANTHER" id="PTHR37175:SF1">
    <property type="entry name" value="CONSTANS-LIKE PROTEIN-RELATED"/>
    <property type="match status" value="1"/>
</dbReference>
<comment type="caution">
    <text evidence="2">The sequence shown here is derived from an EMBL/GenBank/DDBJ whole genome shotgun (WGS) entry which is preliminary data.</text>
</comment>
<name>A0A9Q0FZK2_9ROSI</name>
<dbReference type="PANTHER" id="PTHR37175">
    <property type="entry name" value="BNAA08G28800D PROTEIN"/>
    <property type="match status" value="1"/>
</dbReference>
<sequence>MNAASNSPPPPSLVEENNIDSDSDTNADDAPPQYYQPISSVGDDDEGSVHSNSDGEHQAYDSHALDNGHCAPQAADGISSVRLNDDGEDEEEERMREASDSAMRRAFTEDESRRNAPLTAENAARVMEAMRGVSFGGFTPDWAGRVTEDQWIDRLRRLRQSPPVQN</sequence>
<dbReference type="EMBL" id="JAKUCV010003031">
    <property type="protein sequence ID" value="KAJ4840477.1"/>
    <property type="molecule type" value="Genomic_DNA"/>
</dbReference>
<feature type="compositionally biased region" description="Basic and acidic residues" evidence="1">
    <location>
        <begin position="53"/>
        <end position="66"/>
    </location>
</feature>
<evidence type="ECO:0000313" key="2">
    <source>
        <dbReference type="EMBL" id="KAJ4840477.1"/>
    </source>
</evidence>
<reference evidence="2" key="2">
    <citation type="journal article" date="2023" name="Plants (Basel)">
        <title>Annotation of the Turnera subulata (Passifloraceae) Draft Genome Reveals the S-Locus Evolved after the Divergence of Turneroideae from Passifloroideae in a Stepwise Manner.</title>
        <authorList>
            <person name="Henning P.M."/>
            <person name="Roalson E.H."/>
            <person name="Mir W."/>
            <person name="McCubbin A.G."/>
            <person name="Shore J.S."/>
        </authorList>
    </citation>
    <scope>NUCLEOTIDE SEQUENCE</scope>
    <source>
        <strain evidence="2">F60SS</strain>
    </source>
</reference>
<feature type="compositionally biased region" description="Acidic residues" evidence="1">
    <location>
        <begin position="17"/>
        <end position="27"/>
    </location>
</feature>